<evidence type="ECO:0000259" key="3">
    <source>
        <dbReference type="PROSITE" id="PS50921"/>
    </source>
</evidence>
<dbReference type="PROSITE" id="PS50801">
    <property type="entry name" value="STAS"/>
    <property type="match status" value="1"/>
</dbReference>
<feature type="domain" description="STAS" evidence="2">
    <location>
        <begin position="55"/>
        <end position="134"/>
    </location>
</feature>
<dbReference type="EMBL" id="BAAAXF010000037">
    <property type="protein sequence ID" value="GAA3498344.1"/>
    <property type="molecule type" value="Genomic_DNA"/>
</dbReference>
<dbReference type="InterPro" id="IPR005561">
    <property type="entry name" value="ANTAR"/>
</dbReference>
<protein>
    <recommendedName>
        <fullName evidence="6">ANTAR domain-containing protein</fullName>
    </recommendedName>
</protein>
<dbReference type="InterPro" id="IPR058548">
    <property type="entry name" value="MlaB-like_STAS"/>
</dbReference>
<dbReference type="Proteomes" id="UP001501455">
    <property type="component" value="Unassembled WGS sequence"/>
</dbReference>
<keyword evidence="5" id="KW-1185">Reference proteome</keyword>
<dbReference type="SMART" id="SM01012">
    <property type="entry name" value="ANTAR"/>
    <property type="match status" value="1"/>
</dbReference>
<evidence type="ECO:0008006" key="6">
    <source>
        <dbReference type="Google" id="ProtNLM"/>
    </source>
</evidence>
<dbReference type="CDD" id="cd07043">
    <property type="entry name" value="STAS_anti-anti-sigma_factors"/>
    <property type="match status" value="1"/>
</dbReference>
<organism evidence="4 5">
    <name type="scientific">Streptomyces prasinosporus</name>
    <dbReference type="NCBI Taxonomy" id="68256"/>
    <lineage>
        <taxon>Bacteria</taxon>
        <taxon>Bacillati</taxon>
        <taxon>Actinomycetota</taxon>
        <taxon>Actinomycetes</taxon>
        <taxon>Kitasatosporales</taxon>
        <taxon>Streptomycetaceae</taxon>
        <taxon>Streptomyces</taxon>
        <taxon>Streptomyces albogriseolus group</taxon>
    </lineage>
</organism>
<comment type="caution">
    <text evidence="4">The sequence shown here is derived from an EMBL/GenBank/DDBJ whole genome shotgun (WGS) entry which is preliminary data.</text>
</comment>
<evidence type="ECO:0000313" key="4">
    <source>
        <dbReference type="EMBL" id="GAA3498344.1"/>
    </source>
</evidence>
<dbReference type="Gene3D" id="1.10.10.10">
    <property type="entry name" value="Winged helix-like DNA-binding domain superfamily/Winged helix DNA-binding domain"/>
    <property type="match status" value="1"/>
</dbReference>
<dbReference type="InterPro" id="IPR036513">
    <property type="entry name" value="STAS_dom_sf"/>
</dbReference>
<feature type="domain" description="ANTAR" evidence="3">
    <location>
        <begin position="162"/>
        <end position="223"/>
    </location>
</feature>
<dbReference type="Pfam" id="PF13466">
    <property type="entry name" value="STAS_2"/>
    <property type="match status" value="1"/>
</dbReference>
<sequence length="252" mass="27089">MPLVRVPAVAGAAGTARPATHEHRQGGDMTSAASFPPGRQDTLVISGRMDADRALLTPRGELVRGCAQMLAEKLAGLPAGTARVDLDMSGVHFMDTAGLEFLEVLRDHARRRSMPVTTSHWSGQPRRILELAGLDITDPLRSPAPRPSPAGSAVALERQERLHLLQEEVEQLRQAIASRPVIDQARGVLMAMYGCTSDEAWHILREASQLSNTKLRAIAESLTACAEAEGTPPPPEVRTALARALAARRAAR</sequence>
<evidence type="ECO:0000313" key="5">
    <source>
        <dbReference type="Proteomes" id="UP001501455"/>
    </source>
</evidence>
<feature type="compositionally biased region" description="Low complexity" evidence="1">
    <location>
        <begin position="1"/>
        <end position="18"/>
    </location>
</feature>
<dbReference type="InterPro" id="IPR002645">
    <property type="entry name" value="STAS_dom"/>
</dbReference>
<dbReference type="PROSITE" id="PS50921">
    <property type="entry name" value="ANTAR"/>
    <property type="match status" value="1"/>
</dbReference>
<dbReference type="Pfam" id="PF03861">
    <property type="entry name" value="ANTAR"/>
    <property type="match status" value="1"/>
</dbReference>
<feature type="region of interest" description="Disordered" evidence="1">
    <location>
        <begin position="1"/>
        <end position="38"/>
    </location>
</feature>
<reference evidence="5" key="1">
    <citation type="journal article" date="2019" name="Int. J. Syst. Evol. Microbiol.">
        <title>The Global Catalogue of Microorganisms (GCM) 10K type strain sequencing project: providing services to taxonomists for standard genome sequencing and annotation.</title>
        <authorList>
            <consortium name="The Broad Institute Genomics Platform"/>
            <consortium name="The Broad Institute Genome Sequencing Center for Infectious Disease"/>
            <person name="Wu L."/>
            <person name="Ma J."/>
        </authorList>
    </citation>
    <scope>NUCLEOTIDE SEQUENCE [LARGE SCALE GENOMIC DNA]</scope>
    <source>
        <strain evidence="5">JCM 4816</strain>
    </source>
</reference>
<dbReference type="Gene3D" id="3.30.750.24">
    <property type="entry name" value="STAS domain"/>
    <property type="match status" value="1"/>
</dbReference>
<accession>A0ABP6TSP3</accession>
<dbReference type="SUPFAM" id="SSF52172">
    <property type="entry name" value="CheY-like"/>
    <property type="match status" value="1"/>
</dbReference>
<gene>
    <name evidence="4" type="ORF">GCM10019016_054470</name>
</gene>
<evidence type="ECO:0000259" key="2">
    <source>
        <dbReference type="PROSITE" id="PS50801"/>
    </source>
</evidence>
<dbReference type="InterPro" id="IPR036388">
    <property type="entry name" value="WH-like_DNA-bd_sf"/>
</dbReference>
<evidence type="ECO:0000256" key="1">
    <source>
        <dbReference type="SAM" id="MobiDB-lite"/>
    </source>
</evidence>
<name>A0ABP6TSP3_9ACTN</name>
<dbReference type="InterPro" id="IPR011006">
    <property type="entry name" value="CheY-like_superfamily"/>
</dbReference>
<proteinExistence type="predicted"/>